<accession>E8LEZ4</accession>
<keyword evidence="2" id="KW-1185">Reference proteome</keyword>
<comment type="caution">
    <text evidence="1">The sequence shown here is derived from an EMBL/GenBank/DDBJ whole genome shotgun (WGS) entry which is preliminary data.</text>
</comment>
<name>E8LEZ4_9FIRM</name>
<dbReference type="HOGENOM" id="CLU_2466323_0_0_9"/>
<evidence type="ECO:0000313" key="2">
    <source>
        <dbReference type="Proteomes" id="UP000004923"/>
    </source>
</evidence>
<dbReference type="Proteomes" id="UP000004923">
    <property type="component" value="Unassembled WGS sequence"/>
</dbReference>
<protein>
    <submittedName>
        <fullName evidence="1">Uncharacterized protein</fullName>
    </submittedName>
</protein>
<sequence>MVWFSSNKNPETDYDSIVTTTGDLKEEYSIMGIIFSDGSLGDSTQDWEVELIKLKTKALAMKGHAMIYVKAISDGKYSRLMGTVVQFI</sequence>
<gene>
    <name evidence="1" type="ORF">HMPREF9443_01429</name>
</gene>
<dbReference type="EMBL" id="AEVN01000065">
    <property type="protein sequence ID" value="EFY04591.1"/>
    <property type="molecule type" value="Genomic_DNA"/>
</dbReference>
<dbReference type="RefSeq" id="WP_009145787.1">
    <property type="nucleotide sequence ID" value="NZ_GL830900.1"/>
</dbReference>
<proteinExistence type="predicted"/>
<evidence type="ECO:0000313" key="1">
    <source>
        <dbReference type="EMBL" id="EFY04591.1"/>
    </source>
</evidence>
<reference evidence="1 2" key="1">
    <citation type="submission" date="2011-01" db="EMBL/GenBank/DDBJ databases">
        <authorList>
            <person name="Weinstock G."/>
            <person name="Sodergren E."/>
            <person name="Clifton S."/>
            <person name="Fulton L."/>
            <person name="Fulton B."/>
            <person name="Courtney L."/>
            <person name="Fronick C."/>
            <person name="Harrison M."/>
            <person name="Strong C."/>
            <person name="Farmer C."/>
            <person name="Delahaunty K."/>
            <person name="Markovic C."/>
            <person name="Hall O."/>
            <person name="Minx P."/>
            <person name="Tomlinson C."/>
            <person name="Mitreva M."/>
            <person name="Hou S."/>
            <person name="Chen J."/>
            <person name="Wollam A."/>
            <person name="Pepin K.H."/>
            <person name="Johnson M."/>
            <person name="Bhonagiri V."/>
            <person name="Zhang X."/>
            <person name="Suruliraj S."/>
            <person name="Warren W."/>
            <person name="Chinwalla A."/>
            <person name="Mardis E.R."/>
            <person name="Wilson R.K."/>
        </authorList>
    </citation>
    <scope>NUCLEOTIDE SEQUENCE [LARGE SCALE GENOMIC DNA]</scope>
    <source>
        <strain evidence="1 2">YIT 12067</strain>
    </source>
</reference>
<dbReference type="AlphaFoldDB" id="E8LEZ4"/>
<organism evidence="1 2">
    <name type="scientific">Phascolarctobacterium succinatutens YIT 12067</name>
    <dbReference type="NCBI Taxonomy" id="626939"/>
    <lineage>
        <taxon>Bacteria</taxon>
        <taxon>Bacillati</taxon>
        <taxon>Bacillota</taxon>
        <taxon>Negativicutes</taxon>
        <taxon>Acidaminococcales</taxon>
        <taxon>Acidaminococcaceae</taxon>
        <taxon>Phascolarctobacterium</taxon>
    </lineage>
</organism>